<dbReference type="SUPFAM" id="SSF56112">
    <property type="entry name" value="Protein kinase-like (PK-like)"/>
    <property type="match status" value="1"/>
</dbReference>
<accession>A0A917W7B0</accession>
<name>A0A917W7B0_9ACTN</name>
<reference evidence="2" key="1">
    <citation type="journal article" date="2014" name="Int. J. Syst. Evol. Microbiol.">
        <title>Complete genome sequence of Corynebacterium casei LMG S-19264T (=DSM 44701T), isolated from a smear-ripened cheese.</title>
        <authorList>
            <consortium name="US DOE Joint Genome Institute (JGI-PGF)"/>
            <person name="Walter F."/>
            <person name="Albersmeier A."/>
            <person name="Kalinowski J."/>
            <person name="Ruckert C."/>
        </authorList>
    </citation>
    <scope>NUCLEOTIDE SEQUENCE</scope>
    <source>
        <strain evidence="2">CGMCC 4.7306</strain>
    </source>
</reference>
<feature type="domain" description="Aminoglycoside phosphotransferase" evidence="1">
    <location>
        <begin position="27"/>
        <end position="281"/>
    </location>
</feature>
<dbReference type="AlphaFoldDB" id="A0A917W7B0"/>
<protein>
    <recommendedName>
        <fullName evidence="1">Aminoglycoside phosphotransferase domain-containing protein</fullName>
    </recommendedName>
</protein>
<dbReference type="EMBL" id="BMMZ01000014">
    <property type="protein sequence ID" value="GGL79056.1"/>
    <property type="molecule type" value="Genomic_DNA"/>
</dbReference>
<dbReference type="PANTHER" id="PTHR21310:SF15">
    <property type="entry name" value="AMINOGLYCOSIDE PHOSPHOTRANSFERASE DOMAIN-CONTAINING PROTEIN"/>
    <property type="match status" value="1"/>
</dbReference>
<evidence type="ECO:0000313" key="3">
    <source>
        <dbReference type="Proteomes" id="UP000613840"/>
    </source>
</evidence>
<evidence type="ECO:0000259" key="1">
    <source>
        <dbReference type="Pfam" id="PF01636"/>
    </source>
</evidence>
<comment type="caution">
    <text evidence="2">The sequence shown here is derived from an EMBL/GenBank/DDBJ whole genome shotgun (WGS) entry which is preliminary data.</text>
</comment>
<dbReference type="Gene3D" id="3.90.1200.10">
    <property type="match status" value="1"/>
</dbReference>
<reference evidence="2" key="2">
    <citation type="submission" date="2020-09" db="EMBL/GenBank/DDBJ databases">
        <authorList>
            <person name="Sun Q."/>
            <person name="Zhou Y."/>
        </authorList>
    </citation>
    <scope>NUCLEOTIDE SEQUENCE</scope>
    <source>
        <strain evidence="2">CGMCC 4.7306</strain>
    </source>
</reference>
<dbReference type="PANTHER" id="PTHR21310">
    <property type="entry name" value="AMINOGLYCOSIDE PHOSPHOTRANSFERASE-RELATED-RELATED"/>
    <property type="match status" value="1"/>
</dbReference>
<dbReference type="Proteomes" id="UP000613840">
    <property type="component" value="Unassembled WGS sequence"/>
</dbReference>
<dbReference type="InterPro" id="IPR051678">
    <property type="entry name" value="AGP_Transferase"/>
</dbReference>
<keyword evidence="3" id="KW-1185">Reference proteome</keyword>
<organism evidence="2 3">
    <name type="scientific">Microlunatus endophyticus</name>
    <dbReference type="NCBI Taxonomy" id="1716077"/>
    <lineage>
        <taxon>Bacteria</taxon>
        <taxon>Bacillati</taxon>
        <taxon>Actinomycetota</taxon>
        <taxon>Actinomycetes</taxon>
        <taxon>Propionibacteriales</taxon>
        <taxon>Propionibacteriaceae</taxon>
        <taxon>Microlunatus</taxon>
    </lineage>
</organism>
<dbReference type="InterPro" id="IPR002575">
    <property type="entry name" value="Aminoglycoside_PTrfase"/>
</dbReference>
<evidence type="ECO:0000313" key="2">
    <source>
        <dbReference type="EMBL" id="GGL79056.1"/>
    </source>
</evidence>
<dbReference type="InterPro" id="IPR011009">
    <property type="entry name" value="Kinase-like_dom_sf"/>
</dbReference>
<gene>
    <name evidence="2" type="ORF">GCM10011575_41760</name>
</gene>
<sequence>MCAQGYELLEATVRWAGESIGAEIESMQPLRDGHSPWRLQVRGGDDVVLRVTQPGWRNADPVRTNAAALRVAERNDLAAPRLLAVDWDGELAGTPATVETVLSGSSAPPSRVSPSRLRAFGAAIARVHTVPLEPRTWLPHLTRSKQYDHPMMRRWAALYRSSPDSEKSDIVRRLGQLTGMSQETILRTIDAPPGSALLHVADERVRATPRLEGQSVLLHGDVWAGNALWDGDKCVGLIDWKDAGVGDPGIDLGLLRLNMTLQYGSNAASYVLEGWQGAAGRAATHLAYWDTVAALNTPTVLDDPGFDDDGEVVSAEVVSRRRDTFLAEALSAVW</sequence>
<dbReference type="Pfam" id="PF01636">
    <property type="entry name" value="APH"/>
    <property type="match status" value="1"/>
</dbReference>
<proteinExistence type="predicted"/>